<dbReference type="Gene3D" id="2.60.40.1120">
    <property type="entry name" value="Carboxypeptidase-like, regulatory domain"/>
    <property type="match status" value="1"/>
</dbReference>
<evidence type="ECO:0000256" key="3">
    <source>
        <dbReference type="ARBA" id="ARBA00022452"/>
    </source>
</evidence>
<dbReference type="NCBIfam" id="TIGR04057">
    <property type="entry name" value="SusC_RagA_signa"/>
    <property type="match status" value="1"/>
</dbReference>
<gene>
    <name evidence="10" type="ORF">GM418_01735</name>
</gene>
<dbReference type="InterPro" id="IPR023997">
    <property type="entry name" value="TonB-dep_OMP_SusC/RagA_CS"/>
</dbReference>
<evidence type="ECO:0000256" key="2">
    <source>
        <dbReference type="ARBA" id="ARBA00022448"/>
    </source>
</evidence>
<dbReference type="SUPFAM" id="SSF56935">
    <property type="entry name" value="Porins"/>
    <property type="match status" value="1"/>
</dbReference>
<evidence type="ECO:0000256" key="5">
    <source>
        <dbReference type="ARBA" id="ARBA00023136"/>
    </source>
</evidence>
<dbReference type="KEGG" id="mcos:GM418_01735"/>
<sequence length="1121" mass="124979">MKKFCTGLFRPLNRNFIKLMLMTKLTMFLTLFCVLQLSATVYSQTRLTVESKNNTVKEVLSKIENQSEFRFFYNEKFMDLNRRVGFNINNQSIHEIMNELFDASEVTYKIMENNLIVITPDGSQQEKVEGKALDDTGQPLPGVTVMVKGTSQGTVTDVNGSFSFSDLPENATLIFSFVGMISQEIEVGNQTTLSVTMKTDAIGIEEVVAIGYGTQRKENVTGSMETASSEQLENKPIISVGQALQGEMSGISIRQSDGQPGSSTSINIRGFGTFSDAGNNPLVLVDGIPGSLDAVNPNDIKNISVLKDAASAAIYGSRAANGVILIQTKRGTKGKTEVTYNGSVGFSELADLPKFVDSWNYALAYNEALTNAGQGAIYTEEDIQKFRDGTDHDNYPNDKHYEMAFDNIAYQTKHDISLMGGNSTTTYRFSVGYLRNDGLLQNNLYDNYGDNLLNYYNKYNIRLNIDSEITQKLKLIANIAGTADDEKGPAAATGDRTTMRVVTRIARMPASIAGRTSEGYYGRVDKGSPWADIDATSNELERNYYFIANTDLEYKLLDPLTIIVRGGYVFDHTNYKLYAADEQIDATTYAGPAKLDVEWNTRRELTLEGLVKYEQNFGNHSISALAGYSQIESKYEYLTAYRDQFPTNELFELDAGSSENQKNTGGASEWGLVSYFGRIQYDYLGKYLFEANVRYDGSSRFDKGNKYGMFPSFSFGWRISEENFIKESLPWIYNMKLRGSWGELGNQQIGNYPYQAILSSGNNAIWGNNVNAGIVLNTVANQSITWETTAISDIGLDFAVLDGKVSISADYYDKTTRDILYSITTAGTLGLNASPSNAGKVKNSGWDFNLSYKEKFGDFSFDIAPHFSFVHTEVLELSDVEKDISKGLFIGEPLNAIYGYTADGLFVDEADIQNSATQPYDPVPGDIKYKDISGPDGVPDGKVDPEYDRSVIGQTAPKYNYGARISANYKSFDFSVTFDGAGGMRRYLNNMAGRAFANKSNVQQWMWDNRWTKEDPDPNAIYPRFYLHGGGNNEPYSYISTYWAWDASYLKVRSAQIGYNMPEAVTNALKVDKMRIYLAGRNLFTFDNFFDGWDPELNVQTGEGVHYPMSRTYILGVNVNF</sequence>
<protein>
    <submittedName>
        <fullName evidence="10">SusC/RagA family TonB-linked outer membrane protein</fullName>
    </submittedName>
</protein>
<dbReference type="PROSITE" id="PS52016">
    <property type="entry name" value="TONB_DEPENDENT_REC_3"/>
    <property type="match status" value="1"/>
</dbReference>
<dbReference type="EMBL" id="CP046401">
    <property type="protein sequence ID" value="QGY42418.1"/>
    <property type="molecule type" value="Genomic_DNA"/>
</dbReference>
<evidence type="ECO:0000256" key="6">
    <source>
        <dbReference type="ARBA" id="ARBA00023237"/>
    </source>
</evidence>
<dbReference type="FunFam" id="2.170.130.10:FF:000003">
    <property type="entry name" value="SusC/RagA family TonB-linked outer membrane protein"/>
    <property type="match status" value="1"/>
</dbReference>
<dbReference type="Pfam" id="PF07660">
    <property type="entry name" value="STN"/>
    <property type="match status" value="1"/>
</dbReference>
<dbReference type="InterPro" id="IPR012910">
    <property type="entry name" value="Plug_dom"/>
</dbReference>
<evidence type="ECO:0000259" key="9">
    <source>
        <dbReference type="Pfam" id="PF07715"/>
    </source>
</evidence>
<keyword evidence="2 7" id="KW-0813">Transport</keyword>
<dbReference type="Proteomes" id="UP000428260">
    <property type="component" value="Chromosome"/>
</dbReference>
<evidence type="ECO:0000259" key="8">
    <source>
        <dbReference type="Pfam" id="PF07660"/>
    </source>
</evidence>
<accession>A0A6I6JMX7</accession>
<dbReference type="Gene3D" id="2.170.130.10">
    <property type="entry name" value="TonB-dependent receptor, plug domain"/>
    <property type="match status" value="1"/>
</dbReference>
<dbReference type="Pfam" id="PF13715">
    <property type="entry name" value="CarbopepD_reg_2"/>
    <property type="match status" value="1"/>
</dbReference>
<dbReference type="GO" id="GO:0009279">
    <property type="term" value="C:cell outer membrane"/>
    <property type="evidence" value="ECO:0007669"/>
    <property type="project" value="UniProtKB-SubCell"/>
</dbReference>
<evidence type="ECO:0000313" key="10">
    <source>
        <dbReference type="EMBL" id="QGY42418.1"/>
    </source>
</evidence>
<organism evidence="10 11">
    <name type="scientific">Maribellus comscasis</name>
    <dbReference type="NCBI Taxonomy" id="2681766"/>
    <lineage>
        <taxon>Bacteria</taxon>
        <taxon>Pseudomonadati</taxon>
        <taxon>Bacteroidota</taxon>
        <taxon>Bacteroidia</taxon>
        <taxon>Marinilabiliales</taxon>
        <taxon>Prolixibacteraceae</taxon>
        <taxon>Maribellus</taxon>
    </lineage>
</organism>
<evidence type="ECO:0000256" key="7">
    <source>
        <dbReference type="PROSITE-ProRule" id="PRU01360"/>
    </source>
</evidence>
<reference evidence="10 11" key="1">
    <citation type="submission" date="2019-11" db="EMBL/GenBank/DDBJ databases">
        <authorList>
            <person name="Zheng R.K."/>
            <person name="Sun C.M."/>
        </authorList>
    </citation>
    <scope>NUCLEOTIDE SEQUENCE [LARGE SCALE GENOMIC DNA]</scope>
    <source>
        <strain evidence="10 11">WC007</strain>
    </source>
</reference>
<evidence type="ECO:0000256" key="1">
    <source>
        <dbReference type="ARBA" id="ARBA00004571"/>
    </source>
</evidence>
<dbReference type="InterPro" id="IPR039426">
    <property type="entry name" value="TonB-dep_rcpt-like"/>
</dbReference>
<keyword evidence="3 7" id="KW-1134">Transmembrane beta strand</keyword>
<keyword evidence="6 7" id="KW-0998">Cell outer membrane</keyword>
<comment type="similarity">
    <text evidence="7">Belongs to the TonB-dependent receptor family.</text>
</comment>
<proteinExistence type="inferred from homology"/>
<comment type="subcellular location">
    <subcellularLocation>
        <location evidence="1 7">Cell outer membrane</location>
        <topology evidence="1 7">Multi-pass membrane protein</topology>
    </subcellularLocation>
</comment>
<dbReference type="InterPro" id="IPR036942">
    <property type="entry name" value="Beta-barrel_TonB_sf"/>
</dbReference>
<feature type="domain" description="Secretin/TonB short N-terminal" evidence="8">
    <location>
        <begin position="70"/>
        <end position="120"/>
    </location>
</feature>
<dbReference type="InterPro" id="IPR037066">
    <property type="entry name" value="Plug_dom_sf"/>
</dbReference>
<feature type="domain" description="TonB-dependent receptor plug" evidence="9">
    <location>
        <begin position="217"/>
        <end position="323"/>
    </location>
</feature>
<keyword evidence="5 7" id="KW-0472">Membrane</keyword>
<evidence type="ECO:0000256" key="4">
    <source>
        <dbReference type="ARBA" id="ARBA00022692"/>
    </source>
</evidence>
<dbReference type="InterPro" id="IPR008969">
    <property type="entry name" value="CarboxyPept-like_regulatory"/>
</dbReference>
<dbReference type="AlphaFoldDB" id="A0A6I6JMX7"/>
<dbReference type="InterPro" id="IPR011662">
    <property type="entry name" value="Secretin/TonB_short_N"/>
</dbReference>
<keyword evidence="11" id="KW-1185">Reference proteome</keyword>
<name>A0A6I6JMX7_9BACT</name>
<dbReference type="InterPro" id="IPR023996">
    <property type="entry name" value="TonB-dep_OMP_SusC/RagA"/>
</dbReference>
<dbReference type="SUPFAM" id="SSF49464">
    <property type="entry name" value="Carboxypeptidase regulatory domain-like"/>
    <property type="match status" value="1"/>
</dbReference>
<dbReference type="Gene3D" id="2.40.170.20">
    <property type="entry name" value="TonB-dependent receptor, beta-barrel domain"/>
    <property type="match status" value="1"/>
</dbReference>
<dbReference type="Pfam" id="PF07715">
    <property type="entry name" value="Plug"/>
    <property type="match status" value="1"/>
</dbReference>
<keyword evidence="4 7" id="KW-0812">Transmembrane</keyword>
<evidence type="ECO:0000313" key="11">
    <source>
        <dbReference type="Proteomes" id="UP000428260"/>
    </source>
</evidence>
<dbReference type="FunFam" id="2.60.40.1120:FF:000003">
    <property type="entry name" value="Outer membrane protein Omp121"/>
    <property type="match status" value="1"/>
</dbReference>
<dbReference type="NCBIfam" id="TIGR04056">
    <property type="entry name" value="OMP_RagA_SusC"/>
    <property type="match status" value="1"/>
</dbReference>